<organism evidence="1 2">
    <name type="scientific">Chelatococcus caeni</name>
    <dbReference type="NCBI Taxonomy" id="1348468"/>
    <lineage>
        <taxon>Bacteria</taxon>
        <taxon>Pseudomonadati</taxon>
        <taxon>Pseudomonadota</taxon>
        <taxon>Alphaproteobacteria</taxon>
        <taxon>Hyphomicrobiales</taxon>
        <taxon>Chelatococcaceae</taxon>
        <taxon>Chelatococcus</taxon>
    </lineage>
</organism>
<dbReference type="EMBL" id="JACIEN010000001">
    <property type="protein sequence ID" value="MBB4016708.1"/>
    <property type="molecule type" value="Genomic_DNA"/>
</dbReference>
<reference evidence="1 2" key="1">
    <citation type="submission" date="2020-08" db="EMBL/GenBank/DDBJ databases">
        <title>Genomic Encyclopedia of Type Strains, Phase IV (KMG-IV): sequencing the most valuable type-strain genomes for metagenomic binning, comparative biology and taxonomic classification.</title>
        <authorList>
            <person name="Goeker M."/>
        </authorList>
    </citation>
    <scope>NUCLEOTIDE SEQUENCE [LARGE SCALE GENOMIC DNA]</scope>
    <source>
        <strain evidence="1 2">DSM 103737</strain>
    </source>
</reference>
<evidence type="ECO:0000313" key="1">
    <source>
        <dbReference type="EMBL" id="MBB4016708.1"/>
    </source>
</evidence>
<name>A0A840BZ51_9HYPH</name>
<dbReference type="RefSeq" id="WP_183316249.1">
    <property type="nucleotide sequence ID" value="NZ_JACIEN010000001.1"/>
</dbReference>
<dbReference type="Proteomes" id="UP000577362">
    <property type="component" value="Unassembled WGS sequence"/>
</dbReference>
<protein>
    <submittedName>
        <fullName evidence="1">Uncharacterized protein</fullName>
    </submittedName>
</protein>
<keyword evidence="2" id="KW-1185">Reference proteome</keyword>
<sequence length="90" mass="10112">MQKVFVIQAMGIRQAGLVARLDYRGGTRCKVRIQGARMPRLVDPALVFDDAEAAREAWRDARRHRQSLEKAGRHLTVTEAALDLARQLAS</sequence>
<dbReference type="AlphaFoldDB" id="A0A840BZ51"/>
<proteinExistence type="predicted"/>
<gene>
    <name evidence="1" type="ORF">GGR16_001714</name>
</gene>
<accession>A0A840BZ51</accession>
<evidence type="ECO:0000313" key="2">
    <source>
        <dbReference type="Proteomes" id="UP000577362"/>
    </source>
</evidence>
<comment type="caution">
    <text evidence="1">The sequence shown here is derived from an EMBL/GenBank/DDBJ whole genome shotgun (WGS) entry which is preliminary data.</text>
</comment>